<comment type="caution">
    <text evidence="2">The sequence shown here is derived from an EMBL/GenBank/DDBJ whole genome shotgun (WGS) entry which is preliminary data.</text>
</comment>
<dbReference type="RefSeq" id="WP_313993311.1">
    <property type="nucleotide sequence ID" value="NZ_JASJOR010000018.1"/>
</dbReference>
<dbReference type="Proteomes" id="UP001228581">
    <property type="component" value="Unassembled WGS sequence"/>
</dbReference>
<proteinExistence type="predicted"/>
<name>A0ABT7CFE1_9BACT</name>
<gene>
    <name evidence="2" type="ORF">QNI19_05890</name>
</gene>
<accession>A0ABT7CFE1</accession>
<evidence type="ECO:0000259" key="1">
    <source>
        <dbReference type="Pfam" id="PF09346"/>
    </source>
</evidence>
<reference evidence="2 3" key="1">
    <citation type="submission" date="2023-05" db="EMBL/GenBank/DDBJ databases">
        <authorList>
            <person name="Zhang X."/>
        </authorList>
    </citation>
    <scope>NUCLEOTIDE SEQUENCE [LARGE SCALE GENOMIC DNA]</scope>
    <source>
        <strain evidence="2 3">DM2B3-1</strain>
    </source>
</reference>
<feature type="domain" description="Knr4/Smi1-like" evidence="1">
    <location>
        <begin position="16"/>
        <end position="133"/>
    </location>
</feature>
<dbReference type="EMBL" id="JASJOT010000002">
    <property type="protein sequence ID" value="MDJ1492452.1"/>
    <property type="molecule type" value="Genomic_DNA"/>
</dbReference>
<protein>
    <submittedName>
        <fullName evidence="2">SMI1/KNR4 family protein</fullName>
    </submittedName>
</protein>
<evidence type="ECO:0000313" key="3">
    <source>
        <dbReference type="Proteomes" id="UP001228581"/>
    </source>
</evidence>
<dbReference type="InterPro" id="IPR037883">
    <property type="entry name" value="Knr4/Smi1-like_sf"/>
</dbReference>
<dbReference type="InterPro" id="IPR018958">
    <property type="entry name" value="Knr4/Smi1-like_dom"/>
</dbReference>
<keyword evidence="3" id="KW-1185">Reference proteome</keyword>
<sequence>MKDLTIISLSNKIVGSLEELNELGTEFNIDLPQEFKSFIVKYLGMSVKETYYQGVPQFKQFLKVSSIGKILAGHRYYGVEGYFPFAIDSGGWDYNISLRPETYGQVWVNKWDNGGVGEECFHFVANSFEEFIDGLEPEEDV</sequence>
<dbReference type="Pfam" id="PF09346">
    <property type="entry name" value="SMI1_KNR4"/>
    <property type="match status" value="1"/>
</dbReference>
<evidence type="ECO:0000313" key="2">
    <source>
        <dbReference type="EMBL" id="MDJ1492452.1"/>
    </source>
</evidence>
<organism evidence="2 3">
    <name type="scientific">Xanthocytophaga flava</name>
    <dbReference type="NCBI Taxonomy" id="3048013"/>
    <lineage>
        <taxon>Bacteria</taxon>
        <taxon>Pseudomonadati</taxon>
        <taxon>Bacteroidota</taxon>
        <taxon>Cytophagia</taxon>
        <taxon>Cytophagales</taxon>
        <taxon>Rhodocytophagaceae</taxon>
        <taxon>Xanthocytophaga</taxon>
    </lineage>
</organism>
<dbReference type="SUPFAM" id="SSF160631">
    <property type="entry name" value="SMI1/KNR4-like"/>
    <property type="match status" value="1"/>
</dbReference>
<dbReference type="Gene3D" id="3.40.1580.10">
    <property type="entry name" value="SMI1/KNR4-like"/>
    <property type="match status" value="1"/>
</dbReference>